<evidence type="ECO:0000313" key="3">
    <source>
        <dbReference type="Proteomes" id="UP000441772"/>
    </source>
</evidence>
<dbReference type="GO" id="GO:0005524">
    <property type="term" value="F:ATP binding"/>
    <property type="evidence" value="ECO:0007669"/>
    <property type="project" value="UniProtKB-KW"/>
</dbReference>
<dbReference type="AlphaFoldDB" id="A0A6I1GQ97"/>
<dbReference type="Proteomes" id="UP000441772">
    <property type="component" value="Unassembled WGS sequence"/>
</dbReference>
<comment type="caution">
    <text evidence="2">The sequence shown here is derived from an EMBL/GenBank/DDBJ whole genome shotgun (WGS) entry which is preliminary data.</text>
</comment>
<gene>
    <name evidence="2" type="ORF">F7D09_2096</name>
</gene>
<accession>A0A6I1GQ97</accession>
<feature type="transmembrane region" description="Helical" evidence="1">
    <location>
        <begin position="72"/>
        <end position="94"/>
    </location>
</feature>
<keyword evidence="1" id="KW-0472">Membrane</keyword>
<keyword evidence="1" id="KW-0812">Transmembrane</keyword>
<evidence type="ECO:0000313" key="2">
    <source>
        <dbReference type="EMBL" id="KAB7788701.1"/>
    </source>
</evidence>
<evidence type="ECO:0000256" key="1">
    <source>
        <dbReference type="SAM" id="Phobius"/>
    </source>
</evidence>
<keyword evidence="3" id="KW-1185">Reference proteome</keyword>
<keyword evidence="2" id="KW-0067">ATP-binding</keyword>
<dbReference type="RefSeq" id="WP_152235492.1">
    <property type="nucleotide sequence ID" value="NZ_JBHSKZ010000058.1"/>
</dbReference>
<organism evidence="2 3">
    <name type="scientific">Bifidobacterium leontopitheci</name>
    <dbReference type="NCBI Taxonomy" id="2650774"/>
    <lineage>
        <taxon>Bacteria</taxon>
        <taxon>Bacillati</taxon>
        <taxon>Actinomycetota</taxon>
        <taxon>Actinomycetes</taxon>
        <taxon>Bifidobacteriales</taxon>
        <taxon>Bifidobacteriaceae</taxon>
        <taxon>Bifidobacterium</taxon>
    </lineage>
</organism>
<sequence>MNHLPIIPEDFGAWMLSICLVVLPVAYTIMKPRLNQKHVNGGLSFGAGLGGLLIGFGLNMIIYINAHSLSNGLAYFGLFGGGVVLIIIGINLIAAMFREVDGAKAVYLEQQERELRQSEVTHSIGQVASDFDIPRVPDTQPNYRGYRLIMQDAGGDPSPLWQQYHDKSTNAASHQYRLFGDPGVGLNASGFDRQNVRPGQKGEQLFARIIANMPELNVLSFWSLHGIDQYGFLIDADIDCMLIGIDQKGVTHRWFVDVKNYKGGADTMYINENEHSLMRVSRTQHAFILGPDGKPVIGLSDNMNRQRDNWNESEGSTYGEMRRLITGECNVLPEPVDEWVVCMTGGEHGTPLMADVYWPGHIRAVSMEQLIAEIADLHLAYPANIPDEFINHAKGMLKNPHGKPREVAPWVNKELAAKWRDEDLAAAQAAQAAQDER</sequence>
<keyword evidence="1" id="KW-1133">Transmembrane helix</keyword>
<reference evidence="2 3" key="1">
    <citation type="submission" date="2019-09" db="EMBL/GenBank/DDBJ databases">
        <title>Characterization of the phylogenetic diversity of two novel species belonging to the genus Bifidobacterium: Bifidobacterium cebidarum sp. nov. and Bifidobacterium leontopitheci sp. nov.</title>
        <authorList>
            <person name="Lugli G.A."/>
            <person name="Duranti S."/>
            <person name="Milani C."/>
            <person name="Turroni F."/>
            <person name="Ventura M."/>
        </authorList>
    </citation>
    <scope>NUCLEOTIDE SEQUENCE [LARGE SCALE GENOMIC DNA]</scope>
    <source>
        <strain evidence="2 3">LMG 31471</strain>
    </source>
</reference>
<keyword evidence="2" id="KW-0547">Nucleotide-binding</keyword>
<protein>
    <submittedName>
        <fullName evidence="2">ABC transporter ATP-binding protein</fullName>
    </submittedName>
</protein>
<dbReference type="EMBL" id="WBVT01000064">
    <property type="protein sequence ID" value="KAB7788701.1"/>
    <property type="molecule type" value="Genomic_DNA"/>
</dbReference>
<name>A0A6I1GQ97_9BIFI</name>
<feature type="transmembrane region" description="Helical" evidence="1">
    <location>
        <begin position="42"/>
        <end position="66"/>
    </location>
</feature>
<proteinExistence type="predicted"/>
<feature type="transmembrane region" description="Helical" evidence="1">
    <location>
        <begin position="12"/>
        <end position="30"/>
    </location>
</feature>